<dbReference type="SUPFAM" id="SSF54001">
    <property type="entry name" value="Cysteine proteinases"/>
    <property type="match status" value="1"/>
</dbReference>
<evidence type="ECO:0000313" key="2">
    <source>
        <dbReference type="EMBL" id="KAA8916983.1"/>
    </source>
</evidence>
<feature type="region of interest" description="Disordered" evidence="1">
    <location>
        <begin position="62"/>
        <end position="101"/>
    </location>
</feature>
<dbReference type="EMBL" id="SWFS01000075">
    <property type="protein sequence ID" value="KAA8916983.1"/>
    <property type="molecule type" value="Genomic_DNA"/>
</dbReference>
<feature type="compositionally biased region" description="Basic and acidic residues" evidence="1">
    <location>
        <begin position="90"/>
        <end position="101"/>
    </location>
</feature>
<dbReference type="AlphaFoldDB" id="A0A642VB09"/>
<evidence type="ECO:0000256" key="1">
    <source>
        <dbReference type="SAM" id="MobiDB-lite"/>
    </source>
</evidence>
<name>A0A642VB09_9ASCO</name>
<dbReference type="OrthoDB" id="409136at2759"/>
<keyword evidence="3" id="KW-1185">Reference proteome</keyword>
<gene>
    <name evidence="2" type="ORF">TRICI_000881</name>
</gene>
<dbReference type="Gene3D" id="3.10.620.30">
    <property type="match status" value="1"/>
</dbReference>
<sequence>MQRRLVEGAVDVTRRYVRDQNKALPRDKINESSLTDGLKSLTNQLRESLPADQRDQLIKEDAEEEKELQSNQGNTPTVDGLGPRESGSADWKKSRGEDGSA</sequence>
<protein>
    <submittedName>
        <fullName evidence="2">Uncharacterized protein</fullName>
    </submittedName>
</protein>
<dbReference type="Proteomes" id="UP000761534">
    <property type="component" value="Unassembled WGS sequence"/>
</dbReference>
<comment type="caution">
    <text evidence="2">The sequence shown here is derived from an EMBL/GenBank/DDBJ whole genome shotgun (WGS) entry which is preliminary data.</text>
</comment>
<dbReference type="InterPro" id="IPR038765">
    <property type="entry name" value="Papain-like_cys_pep_sf"/>
</dbReference>
<proteinExistence type="predicted"/>
<accession>A0A642VB09</accession>
<organism evidence="2 3">
    <name type="scientific">Trichomonascus ciferrii</name>
    <dbReference type="NCBI Taxonomy" id="44093"/>
    <lineage>
        <taxon>Eukaryota</taxon>
        <taxon>Fungi</taxon>
        <taxon>Dikarya</taxon>
        <taxon>Ascomycota</taxon>
        <taxon>Saccharomycotina</taxon>
        <taxon>Dipodascomycetes</taxon>
        <taxon>Dipodascales</taxon>
        <taxon>Trichomonascaceae</taxon>
        <taxon>Trichomonascus</taxon>
        <taxon>Trichomonascus ciferrii complex</taxon>
    </lineage>
</organism>
<reference evidence="2" key="1">
    <citation type="journal article" date="2019" name="G3 (Bethesda)">
        <title>Genome Assemblies of Two Rare Opportunistic Yeast Pathogens: Diutina rugosa (syn. Candida rugosa) and Trichomonascus ciferrii (syn. Candida ciferrii).</title>
        <authorList>
            <person name="Mixao V."/>
            <person name="Saus E."/>
            <person name="Hansen A.P."/>
            <person name="Lass-Florl C."/>
            <person name="Gabaldon T."/>
        </authorList>
    </citation>
    <scope>NUCLEOTIDE SEQUENCE</scope>
    <source>
        <strain evidence="2">CBS 4856</strain>
    </source>
</reference>
<dbReference type="VEuPathDB" id="FungiDB:TRICI_000881"/>
<evidence type="ECO:0000313" key="3">
    <source>
        <dbReference type="Proteomes" id="UP000761534"/>
    </source>
</evidence>